<dbReference type="InterPro" id="IPR029063">
    <property type="entry name" value="SAM-dependent_MTases_sf"/>
</dbReference>
<feature type="binding site" evidence="7">
    <location>
        <position position="188"/>
    </location>
    <ligand>
        <name>S-adenosyl-L-methionine</name>
        <dbReference type="ChEBI" id="CHEBI:59789"/>
    </ligand>
</feature>
<comment type="caution">
    <text evidence="9">The sequence shown here is derived from an EMBL/GenBank/DDBJ whole genome shotgun (WGS) entry which is preliminary data.</text>
</comment>
<dbReference type="PANTHER" id="PTHR30481">
    <property type="entry name" value="DNA ADENINE METHYLASE"/>
    <property type="match status" value="1"/>
</dbReference>
<evidence type="ECO:0000313" key="10">
    <source>
        <dbReference type="Proteomes" id="UP000561326"/>
    </source>
</evidence>
<dbReference type="PROSITE" id="PS00092">
    <property type="entry name" value="N6_MTASE"/>
    <property type="match status" value="1"/>
</dbReference>
<dbReference type="Proteomes" id="UP000561326">
    <property type="component" value="Unassembled WGS sequence"/>
</dbReference>
<dbReference type="RefSeq" id="WP_021620800.1">
    <property type="nucleotide sequence ID" value="NZ_CABKST010000103.1"/>
</dbReference>
<feature type="binding site" evidence="7">
    <location>
        <position position="17"/>
    </location>
    <ligand>
        <name>S-adenosyl-L-methionine</name>
        <dbReference type="ChEBI" id="CHEBI:59789"/>
    </ligand>
</feature>
<dbReference type="PRINTS" id="PR00505">
    <property type="entry name" value="D12N6MTFRASE"/>
</dbReference>
<comment type="catalytic activity">
    <reaction evidence="6 8">
        <text>a 2'-deoxyadenosine in DNA + S-adenosyl-L-methionine = an N(6)-methyl-2'-deoxyadenosine in DNA + S-adenosyl-L-homocysteine + H(+)</text>
        <dbReference type="Rhea" id="RHEA:15197"/>
        <dbReference type="Rhea" id="RHEA-COMP:12418"/>
        <dbReference type="Rhea" id="RHEA-COMP:12419"/>
        <dbReference type="ChEBI" id="CHEBI:15378"/>
        <dbReference type="ChEBI" id="CHEBI:57856"/>
        <dbReference type="ChEBI" id="CHEBI:59789"/>
        <dbReference type="ChEBI" id="CHEBI:90615"/>
        <dbReference type="ChEBI" id="CHEBI:90616"/>
        <dbReference type="EC" id="2.1.1.72"/>
    </reaction>
</comment>
<protein>
    <recommendedName>
        <fullName evidence="2 8">Site-specific DNA-methyltransferase (adenine-specific)</fullName>
        <ecNumber evidence="2 8">2.1.1.72</ecNumber>
    </recommendedName>
</protein>
<dbReference type="NCBIfam" id="TIGR00571">
    <property type="entry name" value="dam"/>
    <property type="match status" value="1"/>
</dbReference>
<evidence type="ECO:0000256" key="2">
    <source>
        <dbReference type="ARBA" id="ARBA00011900"/>
    </source>
</evidence>
<evidence type="ECO:0000256" key="5">
    <source>
        <dbReference type="ARBA" id="ARBA00022691"/>
    </source>
</evidence>
<dbReference type="GO" id="GO:0009307">
    <property type="term" value="P:DNA restriction-modification system"/>
    <property type="evidence" value="ECO:0007669"/>
    <property type="project" value="InterPro"/>
</dbReference>
<comment type="similarity">
    <text evidence="1 8">Belongs to the N(4)/N(6)-methyltransferase family.</text>
</comment>
<dbReference type="InterPro" id="IPR002052">
    <property type="entry name" value="DNA_methylase_N6_adenine_CS"/>
</dbReference>
<evidence type="ECO:0000256" key="7">
    <source>
        <dbReference type="PIRSR" id="PIRSR000398-1"/>
    </source>
</evidence>
<dbReference type="InterPro" id="IPR023095">
    <property type="entry name" value="Ade_MeTrfase_dom_2"/>
</dbReference>
<dbReference type="GeneID" id="92838613"/>
<dbReference type="SUPFAM" id="SSF53335">
    <property type="entry name" value="S-adenosyl-L-methionine-dependent methyltransferases"/>
    <property type="match status" value="1"/>
</dbReference>
<dbReference type="GO" id="GO:0006298">
    <property type="term" value="P:mismatch repair"/>
    <property type="evidence" value="ECO:0007669"/>
    <property type="project" value="TreeGrafter"/>
</dbReference>
<gene>
    <name evidence="9" type="ORF">HF838_06985</name>
</gene>
<evidence type="ECO:0000313" key="9">
    <source>
        <dbReference type="EMBL" id="NME98002.1"/>
    </source>
</evidence>
<dbReference type="GO" id="GO:0043565">
    <property type="term" value="F:sequence-specific DNA binding"/>
    <property type="evidence" value="ECO:0007669"/>
    <property type="project" value="TreeGrafter"/>
</dbReference>
<dbReference type="InterPro" id="IPR012263">
    <property type="entry name" value="M_m6A_EcoRV"/>
</dbReference>
<dbReference type="EMBL" id="JABAGO010000009">
    <property type="protein sequence ID" value="NME98002.1"/>
    <property type="molecule type" value="Genomic_DNA"/>
</dbReference>
<evidence type="ECO:0000256" key="4">
    <source>
        <dbReference type="ARBA" id="ARBA00022679"/>
    </source>
</evidence>
<evidence type="ECO:0000256" key="1">
    <source>
        <dbReference type="ARBA" id="ARBA00006594"/>
    </source>
</evidence>
<feature type="binding site" evidence="7">
    <location>
        <position position="13"/>
    </location>
    <ligand>
        <name>S-adenosyl-L-methionine</name>
        <dbReference type="ChEBI" id="CHEBI:59789"/>
    </ligand>
</feature>
<feature type="binding site" evidence="7">
    <location>
        <position position="58"/>
    </location>
    <ligand>
        <name>S-adenosyl-L-methionine</name>
        <dbReference type="ChEBI" id="CHEBI:59789"/>
    </ligand>
</feature>
<accession>A0A848CWT8</accession>
<dbReference type="GO" id="GO:0032259">
    <property type="term" value="P:methylation"/>
    <property type="evidence" value="ECO:0007669"/>
    <property type="project" value="UniProtKB-KW"/>
</dbReference>
<dbReference type="Gene3D" id="3.40.50.150">
    <property type="entry name" value="Vaccinia Virus protein VP39"/>
    <property type="match status" value="1"/>
</dbReference>
<keyword evidence="4 8" id="KW-0808">Transferase</keyword>
<dbReference type="GO" id="GO:1904047">
    <property type="term" value="F:S-adenosyl-L-methionine binding"/>
    <property type="evidence" value="ECO:0007669"/>
    <property type="project" value="TreeGrafter"/>
</dbReference>
<evidence type="ECO:0000256" key="8">
    <source>
        <dbReference type="RuleBase" id="RU361257"/>
    </source>
</evidence>
<keyword evidence="5 8" id="KW-0949">S-adenosyl-L-methionine</keyword>
<organism evidence="9 10">
    <name type="scientific">Aneurinibacillus aneurinilyticus</name>
    <name type="common">Bacillus aneurinolyticus</name>
    <dbReference type="NCBI Taxonomy" id="1391"/>
    <lineage>
        <taxon>Bacteria</taxon>
        <taxon>Bacillati</taxon>
        <taxon>Bacillota</taxon>
        <taxon>Bacilli</taxon>
        <taxon>Bacillales</taxon>
        <taxon>Paenibacillaceae</taxon>
        <taxon>Aneurinibacillus group</taxon>
        <taxon>Aneurinibacillus</taxon>
    </lineage>
</organism>
<keyword evidence="3 8" id="KW-0489">Methyltransferase</keyword>
<evidence type="ECO:0000256" key="6">
    <source>
        <dbReference type="ARBA" id="ARBA00047942"/>
    </source>
</evidence>
<dbReference type="AlphaFoldDB" id="A0A848CWT8"/>
<dbReference type="Gene3D" id="1.10.1020.10">
    <property type="entry name" value="Adenine-specific Methyltransferase, Domain 2"/>
    <property type="match status" value="1"/>
</dbReference>
<dbReference type="EC" id="2.1.1.72" evidence="2 8"/>
<dbReference type="GO" id="GO:0009007">
    <property type="term" value="F:site-specific DNA-methyltransferase (adenine-specific) activity"/>
    <property type="evidence" value="ECO:0007669"/>
    <property type="project" value="UniProtKB-UniRule"/>
</dbReference>
<dbReference type="PANTHER" id="PTHR30481:SF3">
    <property type="entry name" value="DNA ADENINE METHYLASE"/>
    <property type="match status" value="1"/>
</dbReference>
<sequence length="298" mass="34229">MVEKTTVQPFLKWAGGKRQLLPEIRKYIPKHFAHYYEPFVGAGAVLFDLKPHSATINDVNAELINVYNMIQTDVDGLIYDLQKHQNKPEYFYEIRALDRTEAYHALPPLQRASRLIYLNKTCYNGLFRVNRKGQFNVPFGKYKNPSIVNEAVLRVVSDYLNNNHVTILNEDFVEAVRSAGEGDLVYFDPPYDPVSETSSFTSYSNEGFTKDDQIRLRDLYLELHKRGCHVVLSNSDTPFINEIYQELHASYPEIRIKKVQASRAINSQGTKRGRISEVLVVNFNEADSKIAESMKQAL</sequence>
<proteinExistence type="inferred from homology"/>
<reference evidence="9 10" key="1">
    <citation type="submission" date="2020-04" db="EMBL/GenBank/DDBJ databases">
        <authorList>
            <person name="Hitch T.C.A."/>
            <person name="Wylensek D."/>
            <person name="Clavel T."/>
        </authorList>
    </citation>
    <scope>NUCLEOTIDE SEQUENCE [LARGE SCALE GENOMIC DNA]</scope>
    <source>
        <strain evidence="9 10">WB01_D5_05</strain>
    </source>
</reference>
<dbReference type="InterPro" id="IPR012327">
    <property type="entry name" value="MeTrfase_D12"/>
</dbReference>
<name>A0A848CWT8_ANEAE</name>
<dbReference type="PIRSF" id="PIRSF000398">
    <property type="entry name" value="M_m6A_EcoRV"/>
    <property type="match status" value="1"/>
</dbReference>
<dbReference type="OrthoDB" id="9805629at2"/>
<dbReference type="Pfam" id="PF02086">
    <property type="entry name" value="MethyltransfD12"/>
    <property type="match status" value="1"/>
</dbReference>
<evidence type="ECO:0000256" key="3">
    <source>
        <dbReference type="ARBA" id="ARBA00022603"/>
    </source>
</evidence>